<dbReference type="RefSeq" id="WP_184316940.1">
    <property type="nucleotide sequence ID" value="NZ_JANFAV010000016.1"/>
</dbReference>
<gene>
    <name evidence="1" type="ORF">NEE01_19010</name>
</gene>
<accession>A0AA41ZH75</accession>
<name>A0AA41ZH75_9SPHN</name>
<comment type="caution">
    <text evidence="1">The sequence shown here is derived from an EMBL/GenBank/DDBJ whole genome shotgun (WGS) entry which is preliminary data.</text>
</comment>
<dbReference type="AlphaFoldDB" id="A0AA41ZH75"/>
<dbReference type="Proteomes" id="UP001165565">
    <property type="component" value="Unassembled WGS sequence"/>
</dbReference>
<dbReference type="EMBL" id="JANFAV010000016">
    <property type="protein sequence ID" value="MCW6536874.1"/>
    <property type="molecule type" value="Genomic_DNA"/>
</dbReference>
<keyword evidence="2" id="KW-1185">Reference proteome</keyword>
<protein>
    <submittedName>
        <fullName evidence="1">Uncharacterized protein</fullName>
    </submittedName>
</protein>
<sequence>MLALLLLAANASVPAAERRPVDVRSTSDDALTQRLSDALTQSLGSAKRLRPAEGDDKTGLSLVILGSVTPKGDRFDYMVDLVKPGDNLSSQRLASMSGTCREEQIARCAADIVSKAERKVKD</sequence>
<proteinExistence type="predicted"/>
<reference evidence="1" key="1">
    <citation type="submission" date="2022-06" db="EMBL/GenBank/DDBJ databases">
        <title>Sphingomonas sp. nov. isolated from rhizosphere soil of tomato.</title>
        <authorList>
            <person name="Dong H."/>
            <person name="Gao R."/>
        </authorList>
    </citation>
    <scope>NUCLEOTIDE SEQUENCE</scope>
    <source>
        <strain evidence="1">MMSM24</strain>
    </source>
</reference>
<evidence type="ECO:0000313" key="2">
    <source>
        <dbReference type="Proteomes" id="UP001165565"/>
    </source>
</evidence>
<organism evidence="1 2">
    <name type="scientific">Sphingomonas lycopersici</name>
    <dbReference type="NCBI Taxonomy" id="2951807"/>
    <lineage>
        <taxon>Bacteria</taxon>
        <taxon>Pseudomonadati</taxon>
        <taxon>Pseudomonadota</taxon>
        <taxon>Alphaproteobacteria</taxon>
        <taxon>Sphingomonadales</taxon>
        <taxon>Sphingomonadaceae</taxon>
        <taxon>Sphingomonas</taxon>
    </lineage>
</organism>
<evidence type="ECO:0000313" key="1">
    <source>
        <dbReference type="EMBL" id="MCW6536874.1"/>
    </source>
</evidence>